<proteinExistence type="predicted"/>
<dbReference type="AlphaFoldDB" id="A0A1J4MPA1"/>
<evidence type="ECO:0000313" key="2">
    <source>
        <dbReference type="Proteomes" id="UP000186804"/>
    </source>
</evidence>
<dbReference type="RefSeq" id="XP_067067936.1">
    <property type="nucleotide sequence ID" value="XM_067211076.1"/>
</dbReference>
<dbReference type="Proteomes" id="UP000186804">
    <property type="component" value="Unassembled WGS sequence"/>
</dbReference>
<reference evidence="1 2" key="1">
    <citation type="submission" date="2016-10" db="EMBL/GenBank/DDBJ databases">
        <title>Reductive evolution of mitochondrial metabolism and differential evolution of invasion-related proteins in Cryptosporidium.</title>
        <authorList>
            <person name="Liu S."/>
            <person name="Roellig D.M."/>
            <person name="Guo Y."/>
            <person name="Li N."/>
            <person name="Frace M.A."/>
            <person name="Tang K."/>
            <person name="Zhang L."/>
            <person name="Feng Y."/>
            <person name="Xiao L."/>
        </authorList>
    </citation>
    <scope>NUCLEOTIDE SEQUENCE [LARGE SCALE GENOMIC DNA]</scope>
    <source>
        <strain evidence="1">30847</strain>
    </source>
</reference>
<dbReference type="VEuPathDB" id="CryptoDB:cand_008360"/>
<name>A0A1J4MPA1_9CRYT</name>
<accession>A0A1J4MPA1</accession>
<protein>
    <submittedName>
        <fullName evidence="1">Uncharacterized protein</fullName>
    </submittedName>
</protein>
<gene>
    <name evidence="1" type="ORF">cand_008360</name>
</gene>
<organism evidence="1 2">
    <name type="scientific">Cryptosporidium andersoni</name>
    <dbReference type="NCBI Taxonomy" id="117008"/>
    <lineage>
        <taxon>Eukaryota</taxon>
        <taxon>Sar</taxon>
        <taxon>Alveolata</taxon>
        <taxon>Apicomplexa</taxon>
        <taxon>Conoidasida</taxon>
        <taxon>Coccidia</taxon>
        <taxon>Eucoccidiorida</taxon>
        <taxon>Eimeriorina</taxon>
        <taxon>Cryptosporidiidae</taxon>
        <taxon>Cryptosporidium</taxon>
    </lineage>
</organism>
<dbReference type="EMBL" id="LRBS01000069">
    <property type="protein sequence ID" value="OII76090.1"/>
    <property type="molecule type" value="Genomic_DNA"/>
</dbReference>
<dbReference type="GeneID" id="92365021"/>
<keyword evidence="2" id="KW-1185">Reference proteome</keyword>
<comment type="caution">
    <text evidence="1">The sequence shown here is derived from an EMBL/GenBank/DDBJ whole genome shotgun (WGS) entry which is preliminary data.</text>
</comment>
<dbReference type="OrthoDB" id="5925at2759"/>
<sequence>MVIEQLEFFFPNIKKKTWDKTPLFIKKYLITYWNNRYEGYIYNLCVTRNKLFEQYNSRILDKLKPSRHLPVTDWYRQKLRGTSVIGFPGYFSQSKISNLDIQYNDEIEIYSGSNGTNKYYYYDPKKWISGLILVFIIYNYTHRRPIILCIDKMSNSSS</sequence>
<evidence type="ECO:0000313" key="1">
    <source>
        <dbReference type="EMBL" id="OII76090.1"/>
    </source>
</evidence>